<proteinExistence type="predicted"/>
<feature type="compositionally biased region" description="Acidic residues" evidence="2">
    <location>
        <begin position="576"/>
        <end position="634"/>
    </location>
</feature>
<evidence type="ECO:0000256" key="1">
    <source>
        <dbReference type="ARBA" id="ARBA00022737"/>
    </source>
</evidence>
<evidence type="ECO:0000313" key="3">
    <source>
        <dbReference type="EMBL" id="WBY54946.1"/>
    </source>
</evidence>
<sequence>MSKDIVEKSECEEFDKNYTGIATITYKNGDKFIGSFCNGERSSGKYFYSQNRIYEGSYFSGKKQGLGRLVKSSNDFYYGNFEKGKKNGLGFQKYPNNDFYYGEWKNNKKHGKGIYYFSNSKEYYSGEWCKGNFVSGTWHISGNIKYVGTFFKNKPKYNGSFFFTNESKICVFYEQLVNLSIYYTIILRSFFKKVKRNMANRHLEKANIIPEKCLSIIDDAINKYSINSFNYKYTKNVLELEEIDNQSDATLFFNDNSDEESELKTYSSILIDGENTTWNFTNDSKFASNVNPVMNKRIINDTNINKNILEILKHVQKLNKSNQINHFIRKMEYNEIKEMIFINTKMVTNSIKKIYNILNNFVKNKTMHINNNTEYNSLYGNYIKNKSQNYYKKNKTIFKKYIILQKYYKKICQKYKEENEYLKNQILAKKNHDQNGWKNGAKGDKKKDKNVISGINHNIINETIKDHNLIDINYKKNNRKNLYPKKNKLINWKRVKEYTECSETEHFIKKDEKNICTNNYLTISKNEDTEDCNVVKNIIPLSTGSLVGLNLNQSEKEAPIVSEQGTIPSRGRAENEENEDVENAADAENEEDAENAADAENEENEDVENEEAVEDVENEEDAENAEDAADAEYVEDADDAVDAELYMAEDDEVNNGMIEVTDLKFESDNVDKREPIVDDENGKQ</sequence>
<gene>
    <name evidence="3" type="ORF">Py17XNL_000303611</name>
</gene>
<evidence type="ECO:0000256" key="2">
    <source>
        <dbReference type="SAM" id="MobiDB-lite"/>
    </source>
</evidence>
<dbReference type="PANTHER" id="PTHR43215:SF14">
    <property type="entry name" value="RADIAL SPOKE HEAD 1 HOMOLOG"/>
    <property type="match status" value="1"/>
</dbReference>
<dbReference type="PANTHER" id="PTHR43215">
    <property type="entry name" value="RADIAL SPOKE HEAD 1 HOMOLOG"/>
    <property type="match status" value="1"/>
</dbReference>
<evidence type="ECO:0000313" key="4">
    <source>
        <dbReference type="Proteomes" id="UP001054126"/>
    </source>
</evidence>
<evidence type="ECO:0008006" key="5">
    <source>
        <dbReference type="Google" id="ProtNLM"/>
    </source>
</evidence>
<dbReference type="SUPFAM" id="SSF82185">
    <property type="entry name" value="Histone H3 K4-specific methyltransferase SET7/9 N-terminal domain"/>
    <property type="match status" value="2"/>
</dbReference>
<dbReference type="Gene3D" id="2.20.110.10">
    <property type="entry name" value="Histone H3 K4-specific methyltransferase SET7/9 N-terminal domain"/>
    <property type="match status" value="1"/>
</dbReference>
<organism evidence="3 4">
    <name type="scientific">Plasmodium yoelii yoelii</name>
    <dbReference type="NCBI Taxonomy" id="73239"/>
    <lineage>
        <taxon>Eukaryota</taxon>
        <taxon>Sar</taxon>
        <taxon>Alveolata</taxon>
        <taxon>Apicomplexa</taxon>
        <taxon>Aconoidasida</taxon>
        <taxon>Haemosporida</taxon>
        <taxon>Plasmodiidae</taxon>
        <taxon>Plasmodium</taxon>
        <taxon>Plasmodium (Vinckeia)</taxon>
    </lineage>
</organism>
<dbReference type="EMBL" id="CP115527">
    <property type="protein sequence ID" value="WBY54946.1"/>
    <property type="molecule type" value="Genomic_DNA"/>
</dbReference>
<feature type="region of interest" description="Disordered" evidence="2">
    <location>
        <begin position="557"/>
        <end position="634"/>
    </location>
</feature>
<dbReference type="InterPro" id="IPR003409">
    <property type="entry name" value="MORN"/>
</dbReference>
<accession>A0AAF0B1J5</accession>
<dbReference type="Pfam" id="PF02493">
    <property type="entry name" value="MORN"/>
    <property type="match status" value="3"/>
</dbReference>
<dbReference type="AlphaFoldDB" id="A0AAF0B1J5"/>
<protein>
    <recommendedName>
        <fullName evidence="5">MORN repeat protein</fullName>
    </recommendedName>
</protein>
<dbReference type="Proteomes" id="UP001054126">
    <property type="component" value="Chromosome 3"/>
</dbReference>
<dbReference type="SMART" id="SM00698">
    <property type="entry name" value="MORN"/>
    <property type="match status" value="4"/>
</dbReference>
<reference evidence="3" key="1">
    <citation type="submission" date="2023-01" db="EMBL/GenBank/DDBJ databases">
        <title>Long-Read Genome Assembly and Gene Model Annotations for the Rodent Malaria Parasite Plasmodium yoelii 17XNL.</title>
        <authorList>
            <person name="Mitchell G.J."/>
            <person name="Sebastian A."/>
            <person name="Albert I."/>
            <person name="Lindner S.E."/>
        </authorList>
    </citation>
    <scope>NUCLEOTIDE SEQUENCE</scope>
    <source>
        <strain evidence="3">17XNL clone 1.1</strain>
    </source>
</reference>
<name>A0AAF0B1J5_PLAYO</name>
<keyword evidence="1" id="KW-0677">Repeat</keyword>